<feature type="transmembrane region" description="Helical" evidence="1">
    <location>
        <begin position="172"/>
        <end position="191"/>
    </location>
</feature>
<keyword evidence="1" id="KW-0812">Transmembrane</keyword>
<accession>A0A8H6YWA1</accession>
<feature type="transmembrane region" description="Helical" evidence="1">
    <location>
        <begin position="140"/>
        <end position="166"/>
    </location>
</feature>
<feature type="transmembrane region" description="Helical" evidence="1">
    <location>
        <begin position="243"/>
        <end position="265"/>
    </location>
</feature>
<keyword evidence="1" id="KW-0472">Membrane</keyword>
<proteinExistence type="predicted"/>
<feature type="transmembrane region" description="Helical" evidence="1">
    <location>
        <begin position="107"/>
        <end position="128"/>
    </location>
</feature>
<comment type="caution">
    <text evidence="2">The sequence shown here is derived from an EMBL/GenBank/DDBJ whole genome shotgun (WGS) entry which is preliminary data.</text>
</comment>
<sequence length="287" mass="31251">MPALVDEGVFEATWAVVESQVTVAAAALLMHGMFLLTFVLALFLLLRNHTPAQRVLLFTAIILAMFAIVQVSLDAALVSVISSVLQIQMKEGMTERVVGLLDAFSTIYDVRLGAFAINNVIADGLFLYRCSMIWSSSRYAPVIVAIPLLLILTNTAIGFAAIYLVLDIRIPFAFALLTNLVLFGLTAGRIWNKRRAAAALLGITAHRRYTTTLEVVLESSLLYAICDILYISSITKSVPPFGAFQNICWGSLAQLVNILPMMIVVRVALARTPPPASTVSTSYKEVV</sequence>
<protein>
    <submittedName>
        <fullName evidence="2">Uncharacterized protein</fullName>
    </submittedName>
</protein>
<keyword evidence="3" id="KW-1185">Reference proteome</keyword>
<dbReference type="OrthoDB" id="2978399at2759"/>
<keyword evidence="1" id="KW-1133">Transmembrane helix</keyword>
<evidence type="ECO:0000256" key="1">
    <source>
        <dbReference type="SAM" id="Phobius"/>
    </source>
</evidence>
<name>A0A8H6YWA1_9AGAR</name>
<feature type="transmembrane region" description="Helical" evidence="1">
    <location>
        <begin position="55"/>
        <end position="87"/>
    </location>
</feature>
<evidence type="ECO:0000313" key="2">
    <source>
        <dbReference type="EMBL" id="KAF7365869.1"/>
    </source>
</evidence>
<dbReference type="AlphaFoldDB" id="A0A8H6YWA1"/>
<feature type="transmembrane region" description="Helical" evidence="1">
    <location>
        <begin position="23"/>
        <end position="46"/>
    </location>
</feature>
<reference evidence="2" key="1">
    <citation type="submission" date="2020-05" db="EMBL/GenBank/DDBJ databases">
        <title>Mycena genomes resolve the evolution of fungal bioluminescence.</title>
        <authorList>
            <person name="Tsai I.J."/>
        </authorList>
    </citation>
    <scope>NUCLEOTIDE SEQUENCE</scope>
    <source>
        <strain evidence="2">CCC161011</strain>
    </source>
</reference>
<feature type="transmembrane region" description="Helical" evidence="1">
    <location>
        <begin position="212"/>
        <end position="231"/>
    </location>
</feature>
<gene>
    <name evidence="2" type="ORF">MVEN_00461500</name>
</gene>
<dbReference type="Proteomes" id="UP000620124">
    <property type="component" value="Unassembled WGS sequence"/>
</dbReference>
<evidence type="ECO:0000313" key="3">
    <source>
        <dbReference type="Proteomes" id="UP000620124"/>
    </source>
</evidence>
<dbReference type="EMBL" id="JACAZI010000003">
    <property type="protein sequence ID" value="KAF7365869.1"/>
    <property type="molecule type" value="Genomic_DNA"/>
</dbReference>
<organism evidence="2 3">
    <name type="scientific">Mycena venus</name>
    <dbReference type="NCBI Taxonomy" id="2733690"/>
    <lineage>
        <taxon>Eukaryota</taxon>
        <taxon>Fungi</taxon>
        <taxon>Dikarya</taxon>
        <taxon>Basidiomycota</taxon>
        <taxon>Agaricomycotina</taxon>
        <taxon>Agaricomycetes</taxon>
        <taxon>Agaricomycetidae</taxon>
        <taxon>Agaricales</taxon>
        <taxon>Marasmiineae</taxon>
        <taxon>Mycenaceae</taxon>
        <taxon>Mycena</taxon>
    </lineage>
</organism>